<reference evidence="1" key="1">
    <citation type="submission" date="2019-04" db="EMBL/GenBank/DDBJ databases">
        <title>Genome assembly of Zosterops borbonicus 15179.</title>
        <authorList>
            <person name="Leroy T."/>
            <person name="Anselmetti Y."/>
            <person name="Tilak M.-K."/>
            <person name="Nabholz B."/>
        </authorList>
    </citation>
    <scope>NUCLEOTIDE SEQUENCE</scope>
    <source>
        <strain evidence="1">HGM_15179</strain>
        <tissue evidence="1">Muscle</tissue>
    </source>
</reference>
<proteinExistence type="predicted"/>
<dbReference type="EMBL" id="SWJQ01004399">
    <property type="protein sequence ID" value="TRZ05408.1"/>
    <property type="molecule type" value="Genomic_DNA"/>
</dbReference>
<organism evidence="1 2">
    <name type="scientific">Zosterops borbonicus</name>
    <dbReference type="NCBI Taxonomy" id="364589"/>
    <lineage>
        <taxon>Eukaryota</taxon>
        <taxon>Metazoa</taxon>
        <taxon>Chordata</taxon>
        <taxon>Craniata</taxon>
        <taxon>Vertebrata</taxon>
        <taxon>Euteleostomi</taxon>
        <taxon>Archelosauria</taxon>
        <taxon>Archosauria</taxon>
        <taxon>Dinosauria</taxon>
        <taxon>Saurischia</taxon>
        <taxon>Theropoda</taxon>
        <taxon>Coelurosauria</taxon>
        <taxon>Aves</taxon>
        <taxon>Neognathae</taxon>
        <taxon>Neoaves</taxon>
        <taxon>Telluraves</taxon>
        <taxon>Australaves</taxon>
        <taxon>Passeriformes</taxon>
        <taxon>Sylvioidea</taxon>
        <taxon>Zosteropidae</taxon>
        <taxon>Zosterops</taxon>
    </lineage>
</organism>
<accession>A0A8K1FSZ0</accession>
<dbReference type="Gene3D" id="1.10.375.10">
    <property type="entry name" value="Human Immunodeficiency Virus Type 1 Capsid Protein"/>
    <property type="match status" value="1"/>
</dbReference>
<name>A0A8K1FSZ0_9PASS</name>
<dbReference type="AlphaFoldDB" id="A0A8K1FSZ0"/>
<dbReference type="OrthoDB" id="9219359at2759"/>
<evidence type="ECO:0000313" key="2">
    <source>
        <dbReference type="Proteomes" id="UP000796761"/>
    </source>
</evidence>
<dbReference type="GO" id="GO:0016032">
    <property type="term" value="P:viral process"/>
    <property type="evidence" value="ECO:0007669"/>
    <property type="project" value="InterPro"/>
</dbReference>
<keyword evidence="2" id="KW-1185">Reference proteome</keyword>
<sequence>MGQYSEDDDVSPANLKAFPVVKDAGQKKHAHLSWQALIDLRDRPVKYDMFESKWNQLTETAAAQNQMARQDDPRYGVGPDMLLSIGDFADDNKQIAYEPLVLE</sequence>
<comment type="caution">
    <text evidence="1">The sequence shown here is derived from an EMBL/GenBank/DDBJ whole genome shotgun (WGS) entry which is preliminary data.</text>
</comment>
<dbReference type="Proteomes" id="UP000796761">
    <property type="component" value="Unassembled WGS sequence"/>
</dbReference>
<dbReference type="InterPro" id="IPR008919">
    <property type="entry name" value="Retrov_capsid_N"/>
</dbReference>
<gene>
    <name evidence="1" type="ORF">HGM15179_021699</name>
</gene>
<dbReference type="Pfam" id="PF00607">
    <property type="entry name" value="Gag_p24"/>
    <property type="match status" value="1"/>
</dbReference>
<protein>
    <submittedName>
        <fullName evidence="1">Uncharacterized protein</fullName>
    </submittedName>
</protein>
<dbReference type="SUPFAM" id="SSF47943">
    <property type="entry name" value="Retrovirus capsid protein, N-terminal core domain"/>
    <property type="match status" value="1"/>
</dbReference>
<evidence type="ECO:0000313" key="1">
    <source>
        <dbReference type="EMBL" id="TRZ05408.1"/>
    </source>
</evidence>